<dbReference type="EMBL" id="JAQQWE010000006">
    <property type="protein sequence ID" value="KAK7947949.1"/>
    <property type="molecule type" value="Genomic_DNA"/>
</dbReference>
<accession>A0ABR1Q602</accession>
<proteinExistence type="predicted"/>
<organism evidence="1 2">
    <name type="scientific">Apiospora aurea</name>
    <dbReference type="NCBI Taxonomy" id="335848"/>
    <lineage>
        <taxon>Eukaryota</taxon>
        <taxon>Fungi</taxon>
        <taxon>Dikarya</taxon>
        <taxon>Ascomycota</taxon>
        <taxon>Pezizomycotina</taxon>
        <taxon>Sordariomycetes</taxon>
        <taxon>Xylariomycetidae</taxon>
        <taxon>Amphisphaeriales</taxon>
        <taxon>Apiosporaceae</taxon>
        <taxon>Apiospora</taxon>
    </lineage>
</organism>
<dbReference type="RefSeq" id="XP_066697455.1">
    <property type="nucleotide sequence ID" value="XM_066845057.1"/>
</dbReference>
<gene>
    <name evidence="1" type="ORF">PG986_008835</name>
</gene>
<protein>
    <submittedName>
        <fullName evidence="1">Uncharacterized protein</fullName>
    </submittedName>
</protein>
<sequence>MADNLLFALALCYIHELDYAATERLCKTLWETCDNHNPFKDDILRLLLVAYRLSGQPILAEAIQEGNPGILDSPQLTPSDFIVQKEELLCGLFRTDIIKDTQQPVIEFLRHRIAFAETTRLQRLLISESFSDSSSTLVNVDSDGEIFRQKASTAKPKVQVFERIKNIGFLSSSHALANTLEAEPRTSTAACTFDSGSRYRTPSSSTASGKRISPSWPWDIFKGRWKSWRRPKVGAYGERSRADGWPKLCRWPSNYESPKASSSRLLHYDLHSLKYCYELQGSFFGHEMEVPPRGYELDSIETSIRHPSGGSDRQTMMDIPPEAQAVRLANAYAASTWSELGALALGFSTALGSSLFNTENNYKWLVYPKTAPS</sequence>
<evidence type="ECO:0000313" key="2">
    <source>
        <dbReference type="Proteomes" id="UP001391051"/>
    </source>
</evidence>
<reference evidence="1 2" key="1">
    <citation type="submission" date="2023-01" db="EMBL/GenBank/DDBJ databases">
        <title>Analysis of 21 Apiospora genomes using comparative genomics revels a genus with tremendous synthesis potential of carbohydrate active enzymes and secondary metabolites.</title>
        <authorList>
            <person name="Sorensen T."/>
        </authorList>
    </citation>
    <scope>NUCLEOTIDE SEQUENCE [LARGE SCALE GENOMIC DNA]</scope>
    <source>
        <strain evidence="1 2">CBS 24483</strain>
    </source>
</reference>
<evidence type="ECO:0000313" key="1">
    <source>
        <dbReference type="EMBL" id="KAK7947949.1"/>
    </source>
</evidence>
<comment type="caution">
    <text evidence="1">The sequence shown here is derived from an EMBL/GenBank/DDBJ whole genome shotgun (WGS) entry which is preliminary data.</text>
</comment>
<dbReference type="Proteomes" id="UP001391051">
    <property type="component" value="Unassembled WGS sequence"/>
</dbReference>
<keyword evidence="2" id="KW-1185">Reference proteome</keyword>
<dbReference type="GeneID" id="92078119"/>
<name>A0ABR1Q602_9PEZI</name>